<dbReference type="InterPro" id="IPR032466">
    <property type="entry name" value="Metal_Hydrolase"/>
</dbReference>
<reference evidence="3 4" key="1">
    <citation type="journal article" date="2002" name="Int. J. Syst. Evol. Microbiol.">
        <title>Sphingopyxis witflariensis sp. nov., isolated from activated sludge.</title>
        <authorList>
            <person name="Kampfer P."/>
            <person name="Witzenberger R."/>
            <person name="Denner E.B."/>
            <person name="Busse H.J."/>
            <person name="Neef A."/>
        </authorList>
    </citation>
    <scope>NUCLEOTIDE SEQUENCE [LARGE SCALE GENOMIC DNA]</scope>
    <source>
        <strain evidence="3 4">DSM 14551</strain>
    </source>
</reference>
<feature type="domain" description="Amidohydrolase-related" evidence="2">
    <location>
        <begin position="125"/>
        <end position="531"/>
    </location>
</feature>
<dbReference type="Gene3D" id="2.30.40.10">
    <property type="entry name" value="Urease, subunit C, domain 1"/>
    <property type="match status" value="2"/>
</dbReference>
<dbReference type="InterPro" id="IPR006680">
    <property type="entry name" value="Amidohydro-rel"/>
</dbReference>
<protein>
    <submittedName>
        <fullName evidence="3">Amidohydrolase</fullName>
    </submittedName>
</protein>
<dbReference type="SUPFAM" id="SSF51556">
    <property type="entry name" value="Metallo-dependent hydrolases"/>
    <property type="match status" value="1"/>
</dbReference>
<gene>
    <name evidence="3" type="ORF">CDQ91_06220</name>
</gene>
<dbReference type="Gene3D" id="3.40.50.10910">
    <property type="entry name" value="Amidohydrolase"/>
    <property type="match status" value="1"/>
</dbReference>
<evidence type="ECO:0000259" key="2">
    <source>
        <dbReference type="Pfam" id="PF01979"/>
    </source>
</evidence>
<dbReference type="PANTHER" id="PTHR43135:SF3">
    <property type="entry name" value="ALPHA-D-RIBOSE 1-METHYLPHOSPHONATE 5-TRIPHOSPHATE DIPHOSPHATASE"/>
    <property type="match status" value="1"/>
</dbReference>
<accession>A0A246K433</accession>
<dbReference type="Gene3D" id="3.30.110.90">
    <property type="entry name" value="Amidohydrolase"/>
    <property type="match status" value="1"/>
</dbReference>
<dbReference type="AlphaFoldDB" id="A0A246K433"/>
<dbReference type="Gene3D" id="3.20.20.140">
    <property type="entry name" value="Metal-dependent hydrolases"/>
    <property type="match status" value="1"/>
</dbReference>
<dbReference type="GO" id="GO:0016810">
    <property type="term" value="F:hydrolase activity, acting on carbon-nitrogen (but not peptide) bonds"/>
    <property type="evidence" value="ECO:0007669"/>
    <property type="project" value="InterPro"/>
</dbReference>
<keyword evidence="1" id="KW-0732">Signal</keyword>
<dbReference type="InterPro" id="IPR051781">
    <property type="entry name" value="Metallo-dep_Hydrolase"/>
</dbReference>
<organism evidence="3 4">
    <name type="scientific">Sphingopyxis witflariensis</name>
    <dbReference type="NCBI Taxonomy" id="173675"/>
    <lineage>
        <taxon>Bacteria</taxon>
        <taxon>Pseudomonadati</taxon>
        <taxon>Pseudomonadota</taxon>
        <taxon>Alphaproteobacteria</taxon>
        <taxon>Sphingomonadales</taxon>
        <taxon>Sphingomonadaceae</taxon>
        <taxon>Sphingopyxis</taxon>
    </lineage>
</organism>
<dbReference type="SUPFAM" id="SSF51338">
    <property type="entry name" value="Composite domain of metallo-dependent hydrolases"/>
    <property type="match status" value="1"/>
</dbReference>
<dbReference type="PANTHER" id="PTHR43135">
    <property type="entry name" value="ALPHA-D-RIBOSE 1-METHYLPHOSPHONATE 5-TRIPHOSPHATE DIPHOSPHATASE"/>
    <property type="match status" value="1"/>
</dbReference>
<dbReference type="InterPro" id="IPR011059">
    <property type="entry name" value="Metal-dep_hydrolase_composite"/>
</dbReference>
<feature type="signal peptide" evidence="1">
    <location>
        <begin position="1"/>
        <end position="28"/>
    </location>
</feature>
<keyword evidence="3" id="KW-0378">Hydrolase</keyword>
<sequence length="563" mass="61748">MMKKLGLVARQALAVGSLGLLGSISATAVQAQTAAPAAEPVKARAGAVPAPARQQGEGAGPFRKMVIRGVTLIDGSGAPPRGPVDVVVENNIVTAIEAAGTPGLPLVQGRAPRDADYELDATGMYMLPGFIDMHVHGSSDDKAPDLSYSYKLWLAHGVTSVRGVDLAPFEIALSERARSARNEIAAPRIFSYHRPGTGRGWTGGVTNTPEKAREWVRWAAKAGIDGIKVTADPTQPPEVLEAIYDEAKKQHIGTVAHLSQIGVARMDARHAGDAGLGTVTHFYGHMESLLKEGPVQNWDPSYNYMDEQDRFSNVANLYRESFEPGSDEWKDYLQTQKKNGVTFDPTMTIYAASRDLMHARNADWHGQYTMPQLWNFFQSSRENHGSYFFDWTTEKEVRWRNFYKKFMHLINDYKNIGGRVTAGSDSGFIFKTYGFGYVEELELLQEAGFNPTQVVQAATLNGALTLYEPKGNVAPPIGTVRVGKLADMVLVKENPLQNFKTLYGTGALRLNEQTQKLERVGGVSYTIKDGIVYDAKKLLADVAEMVKSEKRRMGLPEEGVPLP</sequence>
<dbReference type="Pfam" id="PF01979">
    <property type="entry name" value="Amidohydro_1"/>
    <property type="match status" value="1"/>
</dbReference>
<name>A0A246K433_9SPHN</name>
<dbReference type="EMBL" id="NISJ01000002">
    <property type="protein sequence ID" value="OWR00343.1"/>
    <property type="molecule type" value="Genomic_DNA"/>
</dbReference>
<comment type="caution">
    <text evidence="3">The sequence shown here is derived from an EMBL/GenBank/DDBJ whole genome shotgun (WGS) entry which is preliminary data.</text>
</comment>
<feature type="chain" id="PRO_5011992601" evidence="1">
    <location>
        <begin position="29"/>
        <end position="563"/>
    </location>
</feature>
<dbReference type="Proteomes" id="UP000197097">
    <property type="component" value="Unassembled WGS sequence"/>
</dbReference>
<dbReference type="OrthoDB" id="9766983at2"/>
<evidence type="ECO:0000313" key="4">
    <source>
        <dbReference type="Proteomes" id="UP000197097"/>
    </source>
</evidence>
<proteinExistence type="predicted"/>
<evidence type="ECO:0000313" key="3">
    <source>
        <dbReference type="EMBL" id="OWR00343.1"/>
    </source>
</evidence>
<evidence type="ECO:0000256" key="1">
    <source>
        <dbReference type="SAM" id="SignalP"/>
    </source>
</evidence>
<keyword evidence="4" id="KW-1185">Reference proteome</keyword>